<dbReference type="PANTHER" id="PTHR33199">
    <property type="entry name" value="MACPF DOMAIN-CONTAINING PROTEIN CAD1"/>
    <property type="match status" value="1"/>
</dbReference>
<evidence type="ECO:0000313" key="2">
    <source>
        <dbReference type="EMBL" id="CAK9869965.1"/>
    </source>
</evidence>
<protein>
    <recommendedName>
        <fullName evidence="1">MACPF domain-containing protein</fullName>
    </recommendedName>
</protein>
<evidence type="ECO:0000259" key="1">
    <source>
        <dbReference type="PROSITE" id="PS51412"/>
    </source>
</evidence>
<proteinExistence type="predicted"/>
<dbReference type="Pfam" id="PF01823">
    <property type="entry name" value="MACPF"/>
    <property type="match status" value="1"/>
</dbReference>
<accession>A0ABP1B4D3</accession>
<dbReference type="PANTHER" id="PTHR33199:SF1">
    <property type="entry name" value="OS01G0958700 PROTEIN"/>
    <property type="match status" value="1"/>
</dbReference>
<gene>
    <name evidence="2" type="ORF">CSSPJE1EN2_LOCUS12702</name>
</gene>
<keyword evidence="3" id="KW-1185">Reference proteome</keyword>
<dbReference type="EMBL" id="OZ023720">
    <property type="protein sequence ID" value="CAK9869965.1"/>
    <property type="molecule type" value="Genomic_DNA"/>
</dbReference>
<dbReference type="Proteomes" id="UP001497522">
    <property type="component" value="Chromosome 19"/>
</dbReference>
<dbReference type="PROSITE" id="PS51412">
    <property type="entry name" value="MACPF_2"/>
    <property type="match status" value="1"/>
</dbReference>
<dbReference type="InterPro" id="IPR044663">
    <property type="entry name" value="CAD1/NSL1-like"/>
</dbReference>
<sequence length="608" mass="68389">MADREHWTLRAPQKDLTTAQRVASDAALALGRGFDVTCDFRLNFIKGSQQLVKTNEDKYNVRIPGDIIIPNVSCDIKCIKGERMHFKSEVLPFVQMSTRFNEGAAIHGKVPLGLFNSMYGFHGHWQTDQQSTKGLALDGWFISLYSLQLTSTALTLCDEIKQAVPPSWEPRALASFIEKYGTHIITSVKIGGKDVIYARQHQSSSASIIQVQKIIQTMADKSFLGHTNDQNSKENIWKEKVPDETLRTAARLNLEMPPMSFAKEGVDIIPKRRGGDIHTRKSHQDWVSTVSRNPDVIAMTFVPISSLLGGVPGSGFLSQAIKLYLRFKPPIEELECFLEFQIARQWSPPAFEMTVGPQRKESTLPVLQFSCLGSKLFVSGRQVTVGRKPVTGLRLCLEGKRRNRLAVHVNHLSTLPRLFQPYWGSHISIREPEWKEPTRTDTRYFEAVQSNSYSHVCTNPVEWPDDSAYIVTGCQLKVWESGRRNVLYLRLQFSEVPSCSVQRYMWDHTPASSQKSGFFSQLGFSTTFTGALNQNKEPAPFNPNSSICTVQPKTPVGNPKLLKYVDVTEMVKQAQDKPGHWLVTGAKLAVEGGKVCIHVKYSILLYPM</sequence>
<organism evidence="2 3">
    <name type="scientific">Sphagnum jensenii</name>
    <dbReference type="NCBI Taxonomy" id="128206"/>
    <lineage>
        <taxon>Eukaryota</taxon>
        <taxon>Viridiplantae</taxon>
        <taxon>Streptophyta</taxon>
        <taxon>Embryophyta</taxon>
        <taxon>Bryophyta</taxon>
        <taxon>Sphagnophytina</taxon>
        <taxon>Sphagnopsida</taxon>
        <taxon>Sphagnales</taxon>
        <taxon>Sphagnaceae</taxon>
        <taxon>Sphagnum</taxon>
    </lineage>
</organism>
<reference evidence="2" key="1">
    <citation type="submission" date="2024-03" db="EMBL/GenBank/DDBJ databases">
        <authorList>
            <consortium name="ELIXIR-Norway"/>
            <consortium name="Elixir Norway"/>
        </authorList>
    </citation>
    <scope>NUCLEOTIDE SEQUENCE</scope>
</reference>
<feature type="domain" description="MACPF" evidence="1">
    <location>
        <begin position="13"/>
        <end position="338"/>
    </location>
</feature>
<evidence type="ECO:0000313" key="3">
    <source>
        <dbReference type="Proteomes" id="UP001497522"/>
    </source>
</evidence>
<dbReference type="InterPro" id="IPR020864">
    <property type="entry name" value="MACPF"/>
</dbReference>
<dbReference type="SMART" id="SM00457">
    <property type="entry name" value="MACPF"/>
    <property type="match status" value="1"/>
</dbReference>
<name>A0ABP1B4D3_9BRYO</name>